<evidence type="ECO:0000256" key="3">
    <source>
        <dbReference type="ARBA" id="ARBA00022737"/>
    </source>
</evidence>
<protein>
    <recommendedName>
        <fullName evidence="9">C2H2-type domain-containing protein</fullName>
    </recommendedName>
</protein>
<dbReference type="Gene3D" id="3.30.160.60">
    <property type="entry name" value="Classic Zinc Finger"/>
    <property type="match status" value="2"/>
</dbReference>
<sequence>MSLKRRLIRAPDTAAAPLAFARRPQATLQHHGLRQNQEVPCAADFKMAHQYGDSKFIPPPPKRPMLDPGPSTSSQEFNLAKPAEDEEFEGLIVEGENGQLYAAFEDDPKHDGIDMEDVNTIEITEADGKHTMTIMALKGAHAALVEEGVDDEDVMRPQGLKGKTSQVLRRQGQCRCPECGDVFLNAARLERHLAVHQVYGSYLCPLCGKTYKYEYNLFHHWRRTCRDLNDLLGADENRKHMDVNSLRALVDDVASKKAEIGPIDIGISRSLLFQNGPLTKLEMPHNPLGRRGMTCAACGVMVLASHMARHLKIHRGLINPDERSACGGYFCDLCGLMFRQHFNLIKHWRTACPEIQANLPENVELTLDDRQLQIMVKDLIQKAATTEIEDSDIRNAGKKLTKDEFLRDEMLEPGASGEEPVVDARFIDEQGLVFADDFVDEEQTLVRRVEDKAKWSMDTLPVQCSLCYRTFANNGRLERHLAGFHASYGAHHCILCGNRFKYDYNLLYHYRKSCPYTRTFIDQDLRERMDAPGLRKIVRGLSQRQVKLTPTLGVARLSCTTAKPPSISNDELVRRQMFRTVGGSGSQPPPMMTVQKAGTKEPGQACPICGIIFYSEAGIDMHMRRAHAITLKEALAAREASEFRQLNEELEDEEDDEEAPPTLEPEVTPEEVASIEKSKAQASGSPEPVDHEDVAATTILHIKKADGTILEVRIEGAFHESDLQRLAATGELDIQDGDQIMIVGEAETVDVSGEYIEVHDEY</sequence>
<dbReference type="Proteomes" id="UP001177023">
    <property type="component" value="Unassembled WGS sequence"/>
</dbReference>
<dbReference type="InterPro" id="IPR036236">
    <property type="entry name" value="Znf_C2H2_sf"/>
</dbReference>
<name>A0AA36DF78_9BILA</name>
<keyword evidence="3" id="KW-0677">Repeat</keyword>
<evidence type="ECO:0000256" key="8">
    <source>
        <dbReference type="SAM" id="MobiDB-lite"/>
    </source>
</evidence>
<dbReference type="Pfam" id="PF00096">
    <property type="entry name" value="zf-C2H2"/>
    <property type="match status" value="2"/>
</dbReference>
<evidence type="ECO:0000256" key="2">
    <source>
        <dbReference type="ARBA" id="ARBA00022723"/>
    </source>
</evidence>
<gene>
    <name evidence="10" type="ORF">MSPICULIGERA_LOCUS23196</name>
</gene>
<feature type="region of interest" description="Disordered" evidence="8">
    <location>
        <begin position="57"/>
        <end position="76"/>
    </location>
</feature>
<feature type="region of interest" description="Disordered" evidence="8">
    <location>
        <begin position="646"/>
        <end position="690"/>
    </location>
</feature>
<dbReference type="AlphaFoldDB" id="A0AA36DF78"/>
<dbReference type="PANTHER" id="PTHR24406">
    <property type="entry name" value="TRANSCRIPTIONAL REPRESSOR CTCFL-RELATED"/>
    <property type="match status" value="1"/>
</dbReference>
<feature type="domain" description="C2H2-type" evidence="9">
    <location>
        <begin position="462"/>
        <end position="490"/>
    </location>
</feature>
<reference evidence="10" key="1">
    <citation type="submission" date="2023-06" db="EMBL/GenBank/DDBJ databases">
        <authorList>
            <person name="Delattre M."/>
        </authorList>
    </citation>
    <scope>NUCLEOTIDE SEQUENCE</scope>
    <source>
        <strain evidence="10">AF72</strain>
    </source>
</reference>
<dbReference type="PROSITE" id="PS00028">
    <property type="entry name" value="ZINC_FINGER_C2H2_1"/>
    <property type="match status" value="3"/>
</dbReference>
<keyword evidence="4 7" id="KW-0863">Zinc-finger</keyword>
<keyword evidence="11" id="KW-1185">Reference proteome</keyword>
<dbReference type="GO" id="GO:0008270">
    <property type="term" value="F:zinc ion binding"/>
    <property type="evidence" value="ECO:0007669"/>
    <property type="project" value="UniProtKB-KW"/>
</dbReference>
<comment type="caution">
    <text evidence="10">The sequence shown here is derived from an EMBL/GenBank/DDBJ whole genome shotgun (WGS) entry which is preliminary data.</text>
</comment>
<dbReference type="SMART" id="SM00355">
    <property type="entry name" value="ZnF_C2H2"/>
    <property type="match status" value="7"/>
</dbReference>
<feature type="non-terminal residue" evidence="10">
    <location>
        <position position="762"/>
    </location>
</feature>
<keyword evidence="6" id="KW-0539">Nucleus</keyword>
<evidence type="ECO:0000313" key="10">
    <source>
        <dbReference type="EMBL" id="CAJ0585165.1"/>
    </source>
</evidence>
<evidence type="ECO:0000256" key="1">
    <source>
        <dbReference type="ARBA" id="ARBA00004123"/>
    </source>
</evidence>
<dbReference type="InterPro" id="IPR013087">
    <property type="entry name" value="Znf_C2H2_type"/>
</dbReference>
<proteinExistence type="predicted"/>
<evidence type="ECO:0000259" key="9">
    <source>
        <dbReference type="PROSITE" id="PS50157"/>
    </source>
</evidence>
<keyword evidence="2" id="KW-0479">Metal-binding</keyword>
<evidence type="ECO:0000313" key="11">
    <source>
        <dbReference type="Proteomes" id="UP001177023"/>
    </source>
</evidence>
<dbReference type="InterPro" id="IPR050888">
    <property type="entry name" value="ZnF_C2H2-type_TF"/>
</dbReference>
<dbReference type="SUPFAM" id="SSF57667">
    <property type="entry name" value="beta-beta-alpha zinc fingers"/>
    <property type="match status" value="2"/>
</dbReference>
<accession>A0AA36DF78</accession>
<keyword evidence="5" id="KW-0862">Zinc</keyword>
<dbReference type="GO" id="GO:0005634">
    <property type="term" value="C:nucleus"/>
    <property type="evidence" value="ECO:0007669"/>
    <property type="project" value="UniProtKB-SubCell"/>
</dbReference>
<feature type="domain" description="C2H2-type" evidence="9">
    <location>
        <begin position="174"/>
        <end position="196"/>
    </location>
</feature>
<feature type="compositionally biased region" description="Low complexity" evidence="8">
    <location>
        <begin position="660"/>
        <end position="672"/>
    </location>
</feature>
<comment type="subcellular location">
    <subcellularLocation>
        <location evidence="1">Nucleus</location>
    </subcellularLocation>
</comment>
<dbReference type="PROSITE" id="PS50157">
    <property type="entry name" value="ZINC_FINGER_C2H2_2"/>
    <property type="match status" value="2"/>
</dbReference>
<feature type="compositionally biased region" description="Acidic residues" evidence="8">
    <location>
        <begin position="648"/>
        <end position="659"/>
    </location>
</feature>
<evidence type="ECO:0000256" key="5">
    <source>
        <dbReference type="ARBA" id="ARBA00022833"/>
    </source>
</evidence>
<organism evidence="10 11">
    <name type="scientific">Mesorhabditis spiculigera</name>
    <dbReference type="NCBI Taxonomy" id="96644"/>
    <lineage>
        <taxon>Eukaryota</taxon>
        <taxon>Metazoa</taxon>
        <taxon>Ecdysozoa</taxon>
        <taxon>Nematoda</taxon>
        <taxon>Chromadorea</taxon>
        <taxon>Rhabditida</taxon>
        <taxon>Rhabditina</taxon>
        <taxon>Rhabditomorpha</taxon>
        <taxon>Rhabditoidea</taxon>
        <taxon>Rhabditidae</taxon>
        <taxon>Mesorhabditinae</taxon>
        <taxon>Mesorhabditis</taxon>
    </lineage>
</organism>
<dbReference type="EMBL" id="CATQJA010002702">
    <property type="protein sequence ID" value="CAJ0585165.1"/>
    <property type="molecule type" value="Genomic_DNA"/>
</dbReference>
<evidence type="ECO:0000256" key="6">
    <source>
        <dbReference type="ARBA" id="ARBA00023242"/>
    </source>
</evidence>
<evidence type="ECO:0000256" key="7">
    <source>
        <dbReference type="PROSITE-ProRule" id="PRU00042"/>
    </source>
</evidence>
<evidence type="ECO:0000256" key="4">
    <source>
        <dbReference type="ARBA" id="ARBA00022771"/>
    </source>
</evidence>